<feature type="compositionally biased region" description="Polar residues" evidence="2">
    <location>
        <begin position="424"/>
        <end position="445"/>
    </location>
</feature>
<dbReference type="GO" id="GO:0008270">
    <property type="term" value="F:zinc ion binding"/>
    <property type="evidence" value="ECO:0007669"/>
    <property type="project" value="UniProtKB-KW"/>
</dbReference>
<feature type="compositionally biased region" description="Basic and acidic residues" evidence="2">
    <location>
        <begin position="797"/>
        <end position="866"/>
    </location>
</feature>
<feature type="region of interest" description="Disordered" evidence="2">
    <location>
        <begin position="113"/>
        <end position="179"/>
    </location>
</feature>
<feature type="region of interest" description="Disordered" evidence="2">
    <location>
        <begin position="216"/>
        <end position="242"/>
    </location>
</feature>
<feature type="compositionally biased region" description="Basic residues" evidence="2">
    <location>
        <begin position="581"/>
        <end position="593"/>
    </location>
</feature>
<keyword evidence="1" id="KW-0863">Zinc-finger</keyword>
<dbReference type="PANTHER" id="PTHR46528">
    <property type="entry name" value="PROTEIN SON"/>
    <property type="match status" value="1"/>
</dbReference>
<dbReference type="InterPro" id="IPR032922">
    <property type="entry name" value="SON"/>
</dbReference>
<feature type="compositionally biased region" description="Gly residues" evidence="2">
    <location>
        <begin position="385"/>
        <end position="395"/>
    </location>
</feature>
<feature type="compositionally biased region" description="Basic and acidic residues" evidence="2">
    <location>
        <begin position="744"/>
        <end position="780"/>
    </location>
</feature>
<dbReference type="SUPFAM" id="SSF57850">
    <property type="entry name" value="RING/U-box"/>
    <property type="match status" value="1"/>
</dbReference>
<keyword evidence="1" id="KW-0862">Zinc</keyword>
<dbReference type="GO" id="GO:0051726">
    <property type="term" value="P:regulation of cell cycle"/>
    <property type="evidence" value="ECO:0007669"/>
    <property type="project" value="InterPro"/>
</dbReference>
<feature type="domain" description="RING-type" evidence="3">
    <location>
        <begin position="52"/>
        <end position="87"/>
    </location>
</feature>
<dbReference type="PANTHER" id="PTHR46528:SF1">
    <property type="entry name" value="PROTEIN SON"/>
    <property type="match status" value="1"/>
</dbReference>
<name>A0A9W9ILB9_9EURO</name>
<reference evidence="4" key="2">
    <citation type="journal article" date="2023" name="IMA Fungus">
        <title>Comparative genomic study of the Penicillium genus elucidates a diverse pangenome and 15 lateral gene transfer events.</title>
        <authorList>
            <person name="Petersen C."/>
            <person name="Sorensen T."/>
            <person name="Nielsen M.R."/>
            <person name="Sondergaard T.E."/>
            <person name="Sorensen J.L."/>
            <person name="Fitzpatrick D.A."/>
            <person name="Frisvad J.C."/>
            <person name="Nielsen K.L."/>
        </authorList>
    </citation>
    <scope>NUCLEOTIDE SEQUENCE</scope>
    <source>
        <strain evidence="4">IBT 21917</strain>
    </source>
</reference>
<dbReference type="PROSITE" id="PS50089">
    <property type="entry name" value="ZF_RING_2"/>
    <property type="match status" value="1"/>
</dbReference>
<feature type="compositionally biased region" description="Basic and acidic residues" evidence="2">
    <location>
        <begin position="597"/>
        <end position="630"/>
    </location>
</feature>
<dbReference type="InterPro" id="IPR001841">
    <property type="entry name" value="Znf_RING"/>
</dbReference>
<proteinExistence type="predicted"/>
<feature type="compositionally biased region" description="Polar residues" evidence="2">
    <location>
        <begin position="545"/>
        <end position="556"/>
    </location>
</feature>
<evidence type="ECO:0000256" key="1">
    <source>
        <dbReference type="PROSITE-ProRule" id="PRU00175"/>
    </source>
</evidence>
<keyword evidence="5" id="KW-1185">Reference proteome</keyword>
<gene>
    <name evidence="4" type="ORF">N7492_003152</name>
</gene>
<evidence type="ECO:0000259" key="3">
    <source>
        <dbReference type="PROSITE" id="PS50089"/>
    </source>
</evidence>
<feature type="region of interest" description="Disordered" evidence="2">
    <location>
        <begin position="372"/>
        <end position="472"/>
    </location>
</feature>
<feature type="compositionally biased region" description="Basic and acidic residues" evidence="2">
    <location>
        <begin position="724"/>
        <end position="736"/>
    </location>
</feature>
<dbReference type="GO" id="GO:0043484">
    <property type="term" value="P:regulation of RNA splicing"/>
    <property type="evidence" value="ECO:0007669"/>
    <property type="project" value="InterPro"/>
</dbReference>
<comment type="caution">
    <text evidence="4">The sequence shown here is derived from an EMBL/GenBank/DDBJ whole genome shotgun (WGS) entry which is preliminary data.</text>
</comment>
<feature type="compositionally biased region" description="Basic and acidic residues" evidence="2">
    <location>
        <begin position="673"/>
        <end position="682"/>
    </location>
</feature>
<feature type="compositionally biased region" description="Basic residues" evidence="2">
    <location>
        <begin position="636"/>
        <end position="645"/>
    </location>
</feature>
<dbReference type="CDD" id="cd16620">
    <property type="entry name" value="vRING-HC-C4C4_RBBP6"/>
    <property type="match status" value="1"/>
</dbReference>
<evidence type="ECO:0000313" key="4">
    <source>
        <dbReference type="EMBL" id="KAJ5179942.1"/>
    </source>
</evidence>
<keyword evidence="1" id="KW-0479">Metal-binding</keyword>
<accession>A0A9W9ILB9</accession>
<evidence type="ECO:0000256" key="2">
    <source>
        <dbReference type="SAM" id="MobiDB-lite"/>
    </source>
</evidence>
<feature type="compositionally biased region" description="Basic residues" evidence="2">
    <location>
        <begin position="653"/>
        <end position="665"/>
    </location>
</feature>
<dbReference type="OrthoDB" id="106784at2759"/>
<feature type="compositionally biased region" description="Polar residues" evidence="2">
    <location>
        <begin position="397"/>
        <end position="409"/>
    </location>
</feature>
<organism evidence="4 5">
    <name type="scientific">Penicillium capsulatum</name>
    <dbReference type="NCBI Taxonomy" id="69766"/>
    <lineage>
        <taxon>Eukaryota</taxon>
        <taxon>Fungi</taxon>
        <taxon>Dikarya</taxon>
        <taxon>Ascomycota</taxon>
        <taxon>Pezizomycotina</taxon>
        <taxon>Eurotiomycetes</taxon>
        <taxon>Eurotiomycetidae</taxon>
        <taxon>Eurotiales</taxon>
        <taxon>Aspergillaceae</taxon>
        <taxon>Penicillium</taxon>
    </lineage>
</organism>
<reference evidence="4" key="1">
    <citation type="submission" date="2022-11" db="EMBL/GenBank/DDBJ databases">
        <authorList>
            <person name="Petersen C."/>
        </authorList>
    </citation>
    <scope>NUCLEOTIDE SEQUENCE</scope>
    <source>
        <strain evidence="4">IBT 21917</strain>
    </source>
</reference>
<sequence>MPRCDTVFLFCHTPTEPSFLTDPAMAVPDPPAGLMDIASTIAPDEIPFKLRCAICSKLAVNAFRLPCCDQSICETCQASLHDTCPVCAHTPVSPDLCKPNKALRTTLKAFLRTEEKKREKDRQAAAPPTPSISAPAKNDTPSTEVPNEQSTVDQSQVDEPSAPEPSSHEATEEADSGNPAESIANASAAEPTQISESDPIGDQANETAKALEEVAPPADNVPVESEPLPQDGPTADPSMNSMGPGGFLGMGWNGNANFNMMNPFMGNPMFNFPNPMGMPMTMDPMAANQGMFGDYGMNMTGMGMNMGMNFNGQGMYGSIGWDGSQQNMWRGQDKFNPNAFANGKGPPYGGGAFGGSNMSYPTNGDFQSSYQGHDRGGFRGRGRGHFQGPGRGGFHAGQSTFASNESTPEVNGAPIKPNAADTEIASQTDGTEGNTESTSIQQQEAGNDGQLHGIPTIDSLDQPMPTGPNVYQGGPGYGSVGYMRGAGFGARGGFGGGPMASHQANIEPKGPGVEGAPAAPRAMRQGLPNTSVLRQRGFHNPGRASISSTTPTQGGNSEVAPEQTRTRSSSKVPSQAPQGHSRSRSASRSRSRSRSPSTREAHGDRNKRRDRETRHSEYASNGRREEDRSRSISRPSSRRSSRRRHQDSDRDRRGHRSTRSRRHSRSPSGAPRENGDSRHPDRLNLIVEDQDHNGSNKPYSETGESHSLSNRISGSRRSSRDRHSRREEDRARDRESRRRHRDRRDRDRDPDRTRHRARDRDRDRVRERERDRGQDRDSDRKRSRRDRSESANVGERSYSRDRRAKRVREDRDRDRQSPRPGKSEPEKDPHTLEREARNRERLLREKQRREQAKSGSRRDSRQERVVAGRRINFKYEDEL</sequence>
<feature type="compositionally biased region" description="Basic and acidic residues" evidence="2">
    <location>
        <begin position="113"/>
        <end position="123"/>
    </location>
</feature>
<dbReference type="Gene3D" id="3.30.40.10">
    <property type="entry name" value="Zinc/RING finger domain, C3HC4 (zinc finger)"/>
    <property type="match status" value="1"/>
</dbReference>
<dbReference type="GO" id="GO:0003723">
    <property type="term" value="F:RNA binding"/>
    <property type="evidence" value="ECO:0007669"/>
    <property type="project" value="InterPro"/>
</dbReference>
<feature type="region of interest" description="Disordered" evidence="2">
    <location>
        <begin position="498"/>
        <end position="879"/>
    </location>
</feature>
<dbReference type="EMBL" id="JAPQKO010000002">
    <property type="protein sequence ID" value="KAJ5179942.1"/>
    <property type="molecule type" value="Genomic_DNA"/>
</dbReference>
<feature type="compositionally biased region" description="Polar residues" evidence="2">
    <location>
        <begin position="566"/>
        <end position="580"/>
    </location>
</feature>
<protein>
    <recommendedName>
        <fullName evidence="3">RING-type domain-containing protein</fullName>
    </recommendedName>
</protein>
<dbReference type="Proteomes" id="UP001146351">
    <property type="component" value="Unassembled WGS sequence"/>
</dbReference>
<feature type="compositionally biased region" description="Polar residues" evidence="2">
    <location>
        <begin position="139"/>
        <end position="158"/>
    </location>
</feature>
<dbReference type="InterPro" id="IPR013083">
    <property type="entry name" value="Znf_RING/FYVE/PHD"/>
</dbReference>
<dbReference type="AlphaFoldDB" id="A0A9W9ILB9"/>
<evidence type="ECO:0000313" key="5">
    <source>
        <dbReference type="Proteomes" id="UP001146351"/>
    </source>
</evidence>